<accession>A0AAD8K8I7</accession>
<protein>
    <submittedName>
        <fullName evidence="1">Uncharacterized protein</fullName>
    </submittedName>
</protein>
<name>A0AAD8K8I7_TARER</name>
<organism evidence="1 2">
    <name type="scientific">Tagetes erecta</name>
    <name type="common">African marigold</name>
    <dbReference type="NCBI Taxonomy" id="13708"/>
    <lineage>
        <taxon>Eukaryota</taxon>
        <taxon>Viridiplantae</taxon>
        <taxon>Streptophyta</taxon>
        <taxon>Embryophyta</taxon>
        <taxon>Tracheophyta</taxon>
        <taxon>Spermatophyta</taxon>
        <taxon>Magnoliopsida</taxon>
        <taxon>eudicotyledons</taxon>
        <taxon>Gunneridae</taxon>
        <taxon>Pentapetalae</taxon>
        <taxon>asterids</taxon>
        <taxon>campanulids</taxon>
        <taxon>Asterales</taxon>
        <taxon>Asteraceae</taxon>
        <taxon>Asteroideae</taxon>
        <taxon>Heliantheae alliance</taxon>
        <taxon>Tageteae</taxon>
        <taxon>Tagetes</taxon>
    </lineage>
</organism>
<dbReference type="Proteomes" id="UP001229421">
    <property type="component" value="Unassembled WGS sequence"/>
</dbReference>
<dbReference type="EMBL" id="JAUHHV010000008">
    <property type="protein sequence ID" value="KAK1416052.1"/>
    <property type="molecule type" value="Genomic_DNA"/>
</dbReference>
<evidence type="ECO:0000313" key="1">
    <source>
        <dbReference type="EMBL" id="KAK1416052.1"/>
    </source>
</evidence>
<reference evidence="1" key="1">
    <citation type="journal article" date="2023" name="bioRxiv">
        <title>Improved chromosome-level genome assembly for marigold (Tagetes erecta).</title>
        <authorList>
            <person name="Jiang F."/>
            <person name="Yuan L."/>
            <person name="Wang S."/>
            <person name="Wang H."/>
            <person name="Xu D."/>
            <person name="Wang A."/>
            <person name="Fan W."/>
        </authorList>
    </citation>
    <scope>NUCLEOTIDE SEQUENCE</scope>
    <source>
        <strain evidence="1">WSJ</strain>
        <tissue evidence="1">Leaf</tissue>
    </source>
</reference>
<gene>
    <name evidence="1" type="ORF">QVD17_31840</name>
</gene>
<proteinExistence type="predicted"/>
<dbReference type="AlphaFoldDB" id="A0AAD8K8I7"/>
<keyword evidence="2" id="KW-1185">Reference proteome</keyword>
<sequence>MSTTTTTPLFYTIALSDNPHPTPKLFSQVNTRENSPLDNLFTKCKIKPKFDFMETNSPIKFTLTYFHSTP</sequence>
<comment type="caution">
    <text evidence="1">The sequence shown here is derived from an EMBL/GenBank/DDBJ whole genome shotgun (WGS) entry which is preliminary data.</text>
</comment>
<evidence type="ECO:0000313" key="2">
    <source>
        <dbReference type="Proteomes" id="UP001229421"/>
    </source>
</evidence>